<dbReference type="InterPro" id="IPR013217">
    <property type="entry name" value="Methyltransf_12"/>
</dbReference>
<dbReference type="Pfam" id="PF08242">
    <property type="entry name" value="Methyltransf_12"/>
    <property type="match status" value="1"/>
</dbReference>
<feature type="domain" description="BD-FAE-like" evidence="3">
    <location>
        <begin position="272"/>
        <end position="422"/>
    </location>
</feature>
<organism evidence="4 5">
    <name type="scientific">Xylaria multiplex</name>
    <dbReference type="NCBI Taxonomy" id="323545"/>
    <lineage>
        <taxon>Eukaryota</taxon>
        <taxon>Fungi</taxon>
        <taxon>Dikarya</taxon>
        <taxon>Ascomycota</taxon>
        <taxon>Pezizomycotina</taxon>
        <taxon>Sordariomycetes</taxon>
        <taxon>Xylariomycetidae</taxon>
        <taxon>Xylariales</taxon>
        <taxon>Xylariaceae</taxon>
        <taxon>Xylaria</taxon>
    </lineage>
</organism>
<dbReference type="PANTHER" id="PTHR48081">
    <property type="entry name" value="AB HYDROLASE SUPERFAMILY PROTEIN C4A8.06C"/>
    <property type="match status" value="1"/>
</dbReference>
<dbReference type="EMBL" id="WUBL01000124">
    <property type="protein sequence ID" value="KAF2965146.1"/>
    <property type="molecule type" value="Genomic_DNA"/>
</dbReference>
<dbReference type="InterPro" id="IPR050300">
    <property type="entry name" value="GDXG_lipolytic_enzyme"/>
</dbReference>
<gene>
    <name evidence="4" type="ORF">GQX73_g8408</name>
</gene>
<dbReference type="InterPro" id="IPR049492">
    <property type="entry name" value="BD-FAE-like_dom"/>
</dbReference>
<dbReference type="AlphaFoldDB" id="A0A7C8IJE9"/>
<evidence type="ECO:0000256" key="1">
    <source>
        <dbReference type="ARBA" id="ARBA00022801"/>
    </source>
</evidence>
<evidence type="ECO:0000259" key="3">
    <source>
        <dbReference type="Pfam" id="PF20434"/>
    </source>
</evidence>
<dbReference type="InterPro" id="IPR029058">
    <property type="entry name" value="AB_hydrolase_fold"/>
</dbReference>
<dbReference type="SUPFAM" id="SSF53335">
    <property type="entry name" value="S-adenosyl-L-methionine-dependent methyltransferases"/>
    <property type="match status" value="1"/>
</dbReference>
<dbReference type="InParanoid" id="A0A7C8IJE9"/>
<comment type="caution">
    <text evidence="4">The sequence shown here is derived from an EMBL/GenBank/DDBJ whole genome shotgun (WGS) entry which is preliminary data.</text>
</comment>
<keyword evidence="1" id="KW-0378">Hydrolase</keyword>
<dbReference type="Pfam" id="PF20434">
    <property type="entry name" value="BD-FAE"/>
    <property type="match status" value="1"/>
</dbReference>
<reference evidence="4 5" key="1">
    <citation type="submission" date="2019-12" db="EMBL/GenBank/DDBJ databases">
        <title>Draft genome sequence of the ascomycete Xylaria multiplex DSM 110363.</title>
        <authorList>
            <person name="Buettner E."/>
            <person name="Kellner H."/>
        </authorList>
    </citation>
    <scope>NUCLEOTIDE SEQUENCE [LARGE SCALE GENOMIC DNA]</scope>
    <source>
        <strain evidence="4 5">DSM 110363</strain>
    </source>
</reference>
<evidence type="ECO:0000313" key="5">
    <source>
        <dbReference type="Proteomes" id="UP000481858"/>
    </source>
</evidence>
<dbReference type="Gene3D" id="3.40.50.150">
    <property type="entry name" value="Vaccinia Virus protein VP39"/>
    <property type="match status" value="1"/>
</dbReference>
<dbReference type="GO" id="GO:0016787">
    <property type="term" value="F:hydrolase activity"/>
    <property type="evidence" value="ECO:0007669"/>
    <property type="project" value="UniProtKB-KW"/>
</dbReference>
<sequence>MAITGPKLAACLTGEADPMDLLFSSRESQAVLEAFYFNSPMLATLTELLADVVKRTVLVTSGRTVRIIEIGAGFGGTTKRLLEAVQYLDADVEYTFTDIASTLVSRASRVFGPYEGTTMKFKTLNIENELPPEMRGNHDLVISTNCIHATRSKTDAFCNIQKLLSADGFVILSEVVEIIDWYDMVYGLLESWWLGMDETYPLQPLETWLRHFTEAGLEATYSHGPTRDLNTQRLIIGSRRPGIISTNGPRPTNYSIKTMMYKDIGGVKIHADVYLPLHPPSDPMSIALMVHGGGHMTLSRKAIRVNQAEFLLENGILPVSLDYRLCPEMKLQEGPIADIRDAYVWSQNELPRAVLAAGIKLSTRTVVVGWSTGGHLAMTLGWELKDVDCDPPKAILSFYSPTDFETGEADVVFNVYTDLDITNYSAQTGDLDSSGLGWVVPGDPRSELVLSLFKEGNGLRLLLNGIANDGWKHQPHPDEITAISPTAQVRKGTYTIPTYMIHGTEDEIVPFHTAVDFVQALREHGIEAGLLAVSDPHKQMRVAVLLRQGH</sequence>
<proteinExistence type="predicted"/>
<protein>
    <submittedName>
        <fullName evidence="4">Uncharacterized protein</fullName>
    </submittedName>
</protein>
<dbReference type="Proteomes" id="UP000481858">
    <property type="component" value="Unassembled WGS sequence"/>
</dbReference>
<keyword evidence="5" id="KW-1185">Reference proteome</keyword>
<accession>A0A7C8IJE9</accession>
<evidence type="ECO:0000313" key="4">
    <source>
        <dbReference type="EMBL" id="KAF2965146.1"/>
    </source>
</evidence>
<feature type="domain" description="Methyltransferase type 12" evidence="2">
    <location>
        <begin position="68"/>
        <end position="169"/>
    </location>
</feature>
<dbReference type="InterPro" id="IPR029063">
    <property type="entry name" value="SAM-dependent_MTases_sf"/>
</dbReference>
<name>A0A7C8IJE9_9PEZI</name>
<dbReference type="SUPFAM" id="SSF53474">
    <property type="entry name" value="alpha/beta-Hydrolases"/>
    <property type="match status" value="1"/>
</dbReference>
<dbReference type="Gene3D" id="3.40.50.1820">
    <property type="entry name" value="alpha/beta hydrolase"/>
    <property type="match status" value="1"/>
</dbReference>
<evidence type="ECO:0000259" key="2">
    <source>
        <dbReference type="Pfam" id="PF08242"/>
    </source>
</evidence>
<dbReference type="OrthoDB" id="329835at2759"/>